<dbReference type="SUPFAM" id="SSF50475">
    <property type="entry name" value="FMN-binding split barrel"/>
    <property type="match status" value="1"/>
</dbReference>
<dbReference type="STRING" id="639283.Snov_3349"/>
<protein>
    <submittedName>
        <fullName evidence="2">Pyridoxamine 5'-phosphate oxidase-related FMN-binding protein</fullName>
    </submittedName>
</protein>
<dbReference type="OrthoDB" id="1432662at2"/>
<sequence length="165" mass="18755">MDHKTTEEAIDHVWEMMEDIRTCMLVTKQGLTLRGRPMHAFPSREEGCIWFLTDRRGHADDELRRDPQGALTFANASKNDFLSVSGECEVSDDRAKVDELWNDAARAYWPEGKGDPNIRVLRFLPSDAEYWDGTASSIMITLKMAAARLKGERADLGDNRKVPLE</sequence>
<proteinExistence type="predicted"/>
<evidence type="ECO:0000313" key="3">
    <source>
        <dbReference type="Proteomes" id="UP000006633"/>
    </source>
</evidence>
<dbReference type="EMBL" id="CP002026">
    <property type="protein sequence ID" value="ADH90623.1"/>
    <property type="molecule type" value="Genomic_DNA"/>
</dbReference>
<dbReference type="eggNOG" id="COG3871">
    <property type="taxonomic scope" value="Bacteria"/>
</dbReference>
<feature type="domain" description="General stress protein FMN-binding split barrel" evidence="1">
    <location>
        <begin position="8"/>
        <end position="155"/>
    </location>
</feature>
<dbReference type="KEGG" id="sno:Snov_3349"/>
<reference evidence="2 3" key="1">
    <citation type="journal article" date="2012" name="Stand. Genomic Sci.">
        <title>Complete genome sequence of the facultatively chemolithoautotrophic and methylotrophic alpha Proteobacterium Starkeya novella type strain (ATCC 8093(T)).</title>
        <authorList>
            <person name="Kappler U."/>
            <person name="Davenport K."/>
            <person name="Beatson S."/>
            <person name="Lucas S."/>
            <person name="Lapidus A."/>
            <person name="Copeland A."/>
            <person name="Berry K.W."/>
            <person name="Glavina Del Rio T."/>
            <person name="Hammon N."/>
            <person name="Dalin E."/>
            <person name="Tice H."/>
            <person name="Pitluck S."/>
            <person name="Richardson P."/>
            <person name="Bruce D."/>
            <person name="Goodwin L.A."/>
            <person name="Han C."/>
            <person name="Tapia R."/>
            <person name="Detter J.C."/>
            <person name="Chang Y.J."/>
            <person name="Jeffries C.D."/>
            <person name="Land M."/>
            <person name="Hauser L."/>
            <person name="Kyrpides N.C."/>
            <person name="Goker M."/>
            <person name="Ivanova N."/>
            <person name="Klenk H.P."/>
            <person name="Woyke T."/>
        </authorList>
    </citation>
    <scope>NUCLEOTIDE SEQUENCE [LARGE SCALE GENOMIC DNA]</scope>
    <source>
        <strain evidence="3">ATCC 8093 / DSM 506 / JCM 20403 / CCM 1077 / IAM 12100 / NBRC 12443 / NCIMB 10456</strain>
    </source>
</reference>
<dbReference type="Gene3D" id="2.30.110.10">
    <property type="entry name" value="Electron Transport, Fmn-binding Protein, Chain A"/>
    <property type="match status" value="1"/>
</dbReference>
<evidence type="ECO:0000259" key="1">
    <source>
        <dbReference type="Pfam" id="PF16242"/>
    </source>
</evidence>
<gene>
    <name evidence="2" type="ordered locus">Snov_3349</name>
</gene>
<dbReference type="InterPro" id="IPR012349">
    <property type="entry name" value="Split_barrel_FMN-bd"/>
</dbReference>
<name>D7A8T9_ANCN5</name>
<dbReference type="InterPro" id="IPR052917">
    <property type="entry name" value="Stress-Dev_Protein"/>
</dbReference>
<dbReference type="InterPro" id="IPR038725">
    <property type="entry name" value="YdaG_split_barrel_FMN-bd"/>
</dbReference>
<dbReference type="RefSeq" id="WP_013168124.1">
    <property type="nucleotide sequence ID" value="NC_014217.1"/>
</dbReference>
<dbReference type="PANTHER" id="PTHR34818">
    <property type="entry name" value="PROTEIN BLI-3"/>
    <property type="match status" value="1"/>
</dbReference>
<organism evidence="2 3">
    <name type="scientific">Ancylobacter novellus (strain ATCC 8093 / DSM 506 / JCM 20403 / CCM 1077 / IAM 12100 / NBRC 12443 / NCIMB 10456)</name>
    <name type="common">Starkeya novella</name>
    <dbReference type="NCBI Taxonomy" id="639283"/>
    <lineage>
        <taxon>Bacteria</taxon>
        <taxon>Pseudomonadati</taxon>
        <taxon>Pseudomonadota</taxon>
        <taxon>Alphaproteobacteria</taxon>
        <taxon>Hyphomicrobiales</taxon>
        <taxon>Xanthobacteraceae</taxon>
        <taxon>Ancylobacter</taxon>
    </lineage>
</organism>
<dbReference type="Proteomes" id="UP000006633">
    <property type="component" value="Chromosome"/>
</dbReference>
<evidence type="ECO:0000313" key="2">
    <source>
        <dbReference type="EMBL" id="ADH90623.1"/>
    </source>
</evidence>
<dbReference type="PANTHER" id="PTHR34818:SF1">
    <property type="entry name" value="PROTEIN BLI-3"/>
    <property type="match status" value="1"/>
</dbReference>
<accession>D7A8T9</accession>
<dbReference type="HOGENOM" id="CLU_091428_1_1_5"/>
<dbReference type="AlphaFoldDB" id="D7A8T9"/>
<dbReference type="Pfam" id="PF16242">
    <property type="entry name" value="Pyrid_ox_like"/>
    <property type="match status" value="1"/>
</dbReference>
<keyword evidence="3" id="KW-1185">Reference proteome</keyword>